<dbReference type="PANTHER" id="PTHR46956:SF1">
    <property type="entry name" value="NUCLEOSIDE DIPHOSPHATE KINASE 6"/>
    <property type="match status" value="1"/>
</dbReference>
<evidence type="ECO:0000256" key="4">
    <source>
        <dbReference type="ARBA" id="ARBA00022741"/>
    </source>
</evidence>
<organism evidence="9 10">
    <name type="scientific">Sus scrofa</name>
    <name type="common">Pig</name>
    <dbReference type="NCBI Taxonomy" id="9823"/>
    <lineage>
        <taxon>Eukaryota</taxon>
        <taxon>Metazoa</taxon>
        <taxon>Chordata</taxon>
        <taxon>Craniata</taxon>
        <taxon>Vertebrata</taxon>
        <taxon>Euteleostomi</taxon>
        <taxon>Mammalia</taxon>
        <taxon>Eutheria</taxon>
        <taxon>Laurasiatheria</taxon>
        <taxon>Artiodactyla</taxon>
        <taxon>Suina</taxon>
        <taxon>Suidae</taxon>
        <taxon>Sus</taxon>
    </lineage>
</organism>
<sequence>NASISLPRAVQLTLELITPHAVAHPLILEAINQQVLSNKFVIVRMRACLLRREDCQKFSQGQEGYIFLSVAGGIHGPWADPSLYPHPQGCHQLWRTVMGLTRMF</sequence>
<dbReference type="GO" id="GO:0009117">
    <property type="term" value="P:nucleotide metabolic process"/>
    <property type="evidence" value="ECO:0007669"/>
    <property type="project" value="UniProtKB-KW"/>
</dbReference>
<reference evidence="9 10" key="1">
    <citation type="submission" date="2017-08" db="EMBL/GenBank/DDBJ databases">
        <title>USMARCv1.0.</title>
        <authorList>
            <person name="Hannum G.I."/>
            <person name="Koren S."/>
            <person name="Schroeder S.G."/>
            <person name="Chin S.C."/>
            <person name="Nonneman D.J."/>
            <person name="Becker S.A."/>
            <person name="Rosen B.D."/>
            <person name="Bickhart D.M."/>
            <person name="Putnam N.H."/>
            <person name="Green R.E."/>
            <person name="Tuggle C.K."/>
            <person name="Liu H."/>
            <person name="Rohrer G.A."/>
            <person name="Warr A."/>
            <person name="Hall R."/>
            <person name="Kim K."/>
            <person name="Hume D.A."/>
            <person name="Talbot R."/>
            <person name="Chow W."/>
            <person name="Howe K."/>
            <person name="Schwartz A.S."/>
            <person name="Watson M."/>
            <person name="Archibald A.L."/>
            <person name="Phillippy A.M."/>
            <person name="Smith T.P.L."/>
        </authorList>
    </citation>
    <scope>NUCLEOTIDE SEQUENCE [LARGE SCALE GENOMIC DNA]</scope>
</reference>
<keyword evidence="3" id="KW-0479">Metal-binding</keyword>
<dbReference type="SUPFAM" id="SSF54919">
    <property type="entry name" value="Nucleoside diphosphate kinase, NDK"/>
    <property type="match status" value="1"/>
</dbReference>
<accession>A0A4X1TLQ4</accession>
<evidence type="ECO:0000256" key="6">
    <source>
        <dbReference type="ARBA" id="ARBA00022840"/>
    </source>
</evidence>
<evidence type="ECO:0000313" key="9">
    <source>
        <dbReference type="Ensembl" id="ENSSSCP00070016112.1"/>
    </source>
</evidence>
<evidence type="ECO:0000313" key="10">
    <source>
        <dbReference type="Proteomes" id="UP000314985"/>
    </source>
</evidence>
<dbReference type="AlphaFoldDB" id="A0A4X1TLQ4"/>
<dbReference type="GO" id="GO:0046872">
    <property type="term" value="F:metal ion binding"/>
    <property type="evidence" value="ECO:0007669"/>
    <property type="project" value="UniProtKB-KW"/>
</dbReference>
<keyword evidence="8" id="KW-0546">Nucleotide metabolism</keyword>
<keyword evidence="2" id="KW-0808">Transferase</keyword>
<evidence type="ECO:0000256" key="2">
    <source>
        <dbReference type="ARBA" id="ARBA00022679"/>
    </source>
</evidence>
<dbReference type="Ensembl" id="ENSSSCT00070019363.1">
    <property type="protein sequence ID" value="ENSSSCP00070016112.1"/>
    <property type="gene ID" value="ENSSSCG00070009964.1"/>
</dbReference>
<keyword evidence="4" id="KW-0547">Nucleotide-binding</keyword>
<evidence type="ECO:0000256" key="8">
    <source>
        <dbReference type="ARBA" id="ARBA00023080"/>
    </source>
</evidence>
<dbReference type="Gene3D" id="3.30.70.141">
    <property type="entry name" value="Nucleoside diphosphate kinase-like domain"/>
    <property type="match status" value="1"/>
</dbReference>
<reference evidence="9" key="2">
    <citation type="submission" date="2025-08" db="UniProtKB">
        <authorList>
            <consortium name="Ensembl"/>
        </authorList>
    </citation>
    <scope>IDENTIFICATION</scope>
</reference>
<dbReference type="PANTHER" id="PTHR46956">
    <property type="entry name" value="NUCLEOSIDE DIPHOSPHATE KINASE 6"/>
    <property type="match status" value="1"/>
</dbReference>
<keyword evidence="7" id="KW-0460">Magnesium</keyword>
<evidence type="ECO:0000256" key="3">
    <source>
        <dbReference type="ARBA" id="ARBA00022723"/>
    </source>
</evidence>
<keyword evidence="6" id="KW-0067">ATP-binding</keyword>
<keyword evidence="5" id="KW-0418">Kinase</keyword>
<dbReference type="InterPro" id="IPR037994">
    <property type="entry name" value="NDPk6"/>
</dbReference>
<protein>
    <submittedName>
        <fullName evidence="9">Uncharacterized protein</fullName>
    </submittedName>
</protein>
<evidence type="ECO:0000256" key="7">
    <source>
        <dbReference type="ARBA" id="ARBA00022842"/>
    </source>
</evidence>
<evidence type="ECO:0000256" key="1">
    <source>
        <dbReference type="ARBA" id="ARBA00001946"/>
    </source>
</evidence>
<proteinExistence type="predicted"/>
<dbReference type="GO" id="GO:0004550">
    <property type="term" value="F:nucleoside diphosphate kinase activity"/>
    <property type="evidence" value="ECO:0007669"/>
    <property type="project" value="InterPro"/>
</dbReference>
<dbReference type="GO" id="GO:0005524">
    <property type="term" value="F:ATP binding"/>
    <property type="evidence" value="ECO:0007669"/>
    <property type="project" value="UniProtKB-KW"/>
</dbReference>
<dbReference type="InterPro" id="IPR036850">
    <property type="entry name" value="NDK-like_dom_sf"/>
</dbReference>
<name>A0A4X1TLQ4_PIG</name>
<comment type="cofactor">
    <cofactor evidence="1">
        <name>Mg(2+)</name>
        <dbReference type="ChEBI" id="CHEBI:18420"/>
    </cofactor>
</comment>
<evidence type="ECO:0000256" key="5">
    <source>
        <dbReference type="ARBA" id="ARBA00022777"/>
    </source>
</evidence>
<dbReference type="Proteomes" id="UP000314985">
    <property type="component" value="Chromosome 9"/>
</dbReference>